<feature type="non-terminal residue" evidence="2">
    <location>
        <position position="1"/>
    </location>
</feature>
<dbReference type="EMBL" id="GACK01001839">
    <property type="protein sequence ID" value="JAA63195.1"/>
    <property type="molecule type" value="mRNA"/>
</dbReference>
<proteinExistence type="evidence at transcript level"/>
<keyword evidence="1" id="KW-0677">Repeat</keyword>
<reference evidence="2" key="1">
    <citation type="submission" date="2012-11" db="EMBL/GenBank/DDBJ databases">
        <authorList>
            <person name="Lucero-Rivera Y.E."/>
            <person name="Tovar-Ramirez D."/>
        </authorList>
    </citation>
    <scope>NUCLEOTIDE SEQUENCE</scope>
    <source>
        <tissue evidence="2">Salivary gland</tissue>
    </source>
</reference>
<dbReference type="InterPro" id="IPR032675">
    <property type="entry name" value="LRR_dom_sf"/>
</dbReference>
<dbReference type="PANTHER" id="PTHR24111:SF0">
    <property type="entry name" value="LEUCINE-RICH REPEAT-CONTAINING PROTEIN"/>
    <property type="match status" value="1"/>
</dbReference>
<accession>L7MGU3</accession>
<dbReference type="PANTHER" id="PTHR24111">
    <property type="entry name" value="LEUCINE-RICH REPEAT-CONTAINING PROTEIN 34"/>
    <property type="match status" value="1"/>
</dbReference>
<dbReference type="AlphaFoldDB" id="L7MGU3"/>
<reference evidence="2" key="2">
    <citation type="journal article" date="2015" name="J. Proteomics">
        <title>Sexual differences in the sialomes of the zebra tick, Rhipicephalus pulchellus.</title>
        <authorList>
            <person name="Tan A.W."/>
            <person name="Francischetti I.M."/>
            <person name="Slovak M."/>
            <person name="Kini R.M."/>
            <person name="Ribeiro J.M."/>
        </authorList>
    </citation>
    <scope>NUCLEOTIDE SEQUENCE</scope>
    <source>
        <tissue evidence="2">Salivary gland</tissue>
    </source>
</reference>
<dbReference type="SUPFAM" id="SSF52047">
    <property type="entry name" value="RNI-like"/>
    <property type="match status" value="2"/>
</dbReference>
<evidence type="ECO:0000313" key="2">
    <source>
        <dbReference type="EMBL" id="JAA63195.1"/>
    </source>
</evidence>
<protein>
    <submittedName>
        <fullName evidence="2">Putative nlr family card domain protein</fullName>
    </submittedName>
</protein>
<evidence type="ECO:0000256" key="1">
    <source>
        <dbReference type="ARBA" id="ARBA00022737"/>
    </source>
</evidence>
<dbReference type="InterPro" id="IPR052201">
    <property type="entry name" value="LRR-containing_regulator"/>
</dbReference>
<name>L7MGU3_RHIPC</name>
<dbReference type="Gene3D" id="3.80.10.10">
    <property type="entry name" value="Ribonuclease Inhibitor"/>
    <property type="match status" value="3"/>
</dbReference>
<organism evidence="2">
    <name type="scientific">Rhipicephalus pulchellus</name>
    <name type="common">Yellow backed tick</name>
    <name type="synonym">Dermacentor pulchellus</name>
    <dbReference type="NCBI Taxonomy" id="72859"/>
    <lineage>
        <taxon>Eukaryota</taxon>
        <taxon>Metazoa</taxon>
        <taxon>Ecdysozoa</taxon>
        <taxon>Arthropoda</taxon>
        <taxon>Chelicerata</taxon>
        <taxon>Arachnida</taxon>
        <taxon>Acari</taxon>
        <taxon>Parasitiformes</taxon>
        <taxon>Ixodida</taxon>
        <taxon>Ixodoidea</taxon>
        <taxon>Ixodidae</taxon>
        <taxon>Rhipicephalinae</taxon>
        <taxon>Rhipicephalus</taxon>
        <taxon>Rhipicephalus</taxon>
    </lineage>
</organism>
<sequence>QQSWPRPEHRSRRHEKCPCCVSALSVFRRSVCQRRRTDRPASTKSRSLHVIRSRSIRGHISASNDSVAASRATTSPCARANGFIPSVKRKECVDPLAMPKRKREFMLDIWGGPRKKASVLSANLRLAKSFFTSSSINYRTQCTSDEDRLCDIFRDLNLWNEFFWQVGLELRELTPGQLSLVEMHGAYVPLEMPEQKHEAATLLHRLLTLHRCIVSVDLNGYIFKGHHQLICDALRKSPSIRKLKLCLLTMNTYASQSFAAALPHLNHLRELECRQVHFDRTFLDGLSEFLASTESLTTLTMSHLHIEREDAVVILQGLKRNKTITTLSLNTCILSPVSSRCGFMFADYLRENQTLRTLSVTSRYLKNVIELRLIIRALFHNRTLSELNLIRFSLDNENIQLITRLLGQNKTLRRFNMVGCVWYERAPQCCINSSMQHMENFGNVSSRIRPWLVALTENKTLDELTLDLSCFNSDECRSFFKALASNASLKKITVERLRRKDVAEICRALRETGMRERFFLGIHHVIQDPVATLTECKELSCISVDSTILHDFDPLHTTLCLLPSCSHVTSLCLRVSQELFNNRVSSLIAQYITGTTVLRELELTFFFDSGSWNAVDRPERALVQALSINKSIRRLFIGGLCFDETETGMLADTLQHSRTLCDLSFYPDDYKSAVLLVRKLSPSFSTNYTLLSMRLSKRRELGADWFAVADVVRRNFSLVTRAANFVVGLRHKYCAAAAELVHFNPGLVTKVQELASIDEGEATSRIKNSLKSFSELDEFMRMAGVVKESVACHRRDDGQTQLIDLGRDCWLCIRQYLKVGDILDPQ</sequence>